<dbReference type="GO" id="GO:0003676">
    <property type="term" value="F:nucleic acid binding"/>
    <property type="evidence" value="ECO:0007669"/>
    <property type="project" value="InterPro"/>
</dbReference>
<evidence type="ECO:0000313" key="2">
    <source>
        <dbReference type="EMBL" id="OGL71653.1"/>
    </source>
</evidence>
<comment type="caution">
    <text evidence="2">The sequence shown here is derived from an EMBL/GenBank/DDBJ whole genome shotgun (WGS) entry which is preliminary data.</text>
</comment>
<gene>
    <name evidence="2" type="ORF">A3C17_02505</name>
</gene>
<dbReference type="PANTHER" id="PTHR46387:SF2">
    <property type="entry name" value="RIBONUCLEASE HI"/>
    <property type="match status" value="1"/>
</dbReference>
<reference evidence="2 3" key="1">
    <citation type="journal article" date="2016" name="Nat. Commun.">
        <title>Thousands of microbial genomes shed light on interconnected biogeochemical processes in an aquifer system.</title>
        <authorList>
            <person name="Anantharaman K."/>
            <person name="Brown C.T."/>
            <person name="Hug L.A."/>
            <person name="Sharon I."/>
            <person name="Castelle C.J."/>
            <person name="Probst A.J."/>
            <person name="Thomas B.C."/>
            <person name="Singh A."/>
            <person name="Wilkins M.J."/>
            <person name="Karaoz U."/>
            <person name="Brodie E.L."/>
            <person name="Williams K.H."/>
            <person name="Hubbard S.S."/>
            <person name="Banfield J.F."/>
        </authorList>
    </citation>
    <scope>NUCLEOTIDE SEQUENCE [LARGE SCALE GENOMIC DNA]</scope>
</reference>
<dbReference type="InterPro" id="IPR036397">
    <property type="entry name" value="RNaseH_sf"/>
</dbReference>
<dbReference type="Proteomes" id="UP000177097">
    <property type="component" value="Unassembled WGS sequence"/>
</dbReference>
<evidence type="ECO:0000259" key="1">
    <source>
        <dbReference type="PROSITE" id="PS50879"/>
    </source>
</evidence>
<proteinExistence type="predicted"/>
<dbReference type="EMBL" id="MGDX01000009">
    <property type="protein sequence ID" value="OGL71653.1"/>
    <property type="molecule type" value="Genomic_DNA"/>
</dbReference>
<sequence length="140" mass="15493">MSKGSYKQVVMYTDGGARGNPGPAGAGAVILSLKGDTLLELKRYLGTETNNVAEYTAILMGLQGAQELGAAEVSVFMDSELAVRQLNGVYRVRNATLMKYYLEIKDLVRTFDRVTFTHVRREKNKHADRLVNEAIDEAIH</sequence>
<dbReference type="SUPFAM" id="SSF53098">
    <property type="entry name" value="Ribonuclease H-like"/>
    <property type="match status" value="1"/>
</dbReference>
<dbReference type="STRING" id="1802389.A3C17_02505"/>
<dbReference type="GO" id="GO:0004523">
    <property type="term" value="F:RNA-DNA hybrid ribonuclease activity"/>
    <property type="evidence" value="ECO:0007669"/>
    <property type="project" value="InterPro"/>
</dbReference>
<dbReference type="AlphaFoldDB" id="A0A1F7U038"/>
<accession>A0A1F7U038</accession>
<organism evidence="2 3">
    <name type="scientific">Candidatus Uhrbacteria bacterium RIFCSPHIGHO2_02_FULL_53_13</name>
    <dbReference type="NCBI Taxonomy" id="1802389"/>
    <lineage>
        <taxon>Bacteria</taxon>
        <taxon>Candidatus Uhriibacteriota</taxon>
    </lineage>
</organism>
<dbReference type="PANTHER" id="PTHR46387">
    <property type="entry name" value="POLYNUCLEOTIDYL TRANSFERASE, RIBONUCLEASE H-LIKE SUPERFAMILY PROTEIN"/>
    <property type="match status" value="1"/>
</dbReference>
<dbReference type="Gene3D" id="3.30.420.10">
    <property type="entry name" value="Ribonuclease H-like superfamily/Ribonuclease H"/>
    <property type="match status" value="1"/>
</dbReference>
<feature type="domain" description="RNase H type-1" evidence="1">
    <location>
        <begin position="5"/>
        <end position="140"/>
    </location>
</feature>
<dbReference type="CDD" id="cd09279">
    <property type="entry name" value="RNase_HI_like"/>
    <property type="match status" value="1"/>
</dbReference>
<name>A0A1F7U038_9BACT</name>
<dbReference type="PROSITE" id="PS50879">
    <property type="entry name" value="RNASE_H_1"/>
    <property type="match status" value="1"/>
</dbReference>
<evidence type="ECO:0000313" key="3">
    <source>
        <dbReference type="Proteomes" id="UP000177097"/>
    </source>
</evidence>
<protein>
    <recommendedName>
        <fullName evidence="1">RNase H type-1 domain-containing protein</fullName>
    </recommendedName>
</protein>
<dbReference type="InterPro" id="IPR012337">
    <property type="entry name" value="RNaseH-like_sf"/>
</dbReference>
<dbReference type="Pfam" id="PF13456">
    <property type="entry name" value="RVT_3"/>
    <property type="match status" value="1"/>
</dbReference>
<dbReference type="InterPro" id="IPR002156">
    <property type="entry name" value="RNaseH_domain"/>
</dbReference>